<sequence length="489" mass="49592">MSDLATMVNTGAAVLAVVVLVIRFKINPAVALVLGSAYLGLTAGLGTEKTVDTIATGFGDIMAEVGLLIAFGVLTGAMLQETGAIERLVRALIRVFGVNRMPYALSLTIATALQSIYLDVLLVISAPLARNAAAKMDKRGTARMATALAIGGECGIVLMVPGVGALALAGLLGVPLGKMLLFGLLLVIPTVAIAVAVMSFLFDRGWWNSERDEQPYPAGDRPAEDTQIRSGGDGPDADNAAPRAGGDRPGAGDEVPGGGHTGSGVAVATPGRTRAETPLPLLMAPLMTALLLIALGAVLDVAEIHNPVIEFLATPVIALLIGLVGTSIVGRRSVGIDRIQRCITTGFQESGQILILTGVGGSLAATITATGVGDILGDYFTASTAAPLLMVWAIAAVLHIAVGSVTLSAITAAGILAPVAPALGIDPVLIALAAGAGSLFAVHVTSNTFWLLQSLMGQTTRGTLKTCSVGVSVASVVAILLIMPLSLVL</sequence>
<proteinExistence type="predicted"/>
<dbReference type="EMBL" id="JBIRYL010000001">
    <property type="protein sequence ID" value="MFI2228575.1"/>
    <property type="molecule type" value="Genomic_DNA"/>
</dbReference>
<dbReference type="Proteomes" id="UP001611494">
    <property type="component" value="Unassembled WGS sequence"/>
</dbReference>
<evidence type="ECO:0000256" key="1">
    <source>
        <dbReference type="SAM" id="MobiDB-lite"/>
    </source>
</evidence>
<feature type="transmembrane region" description="Helical" evidence="2">
    <location>
        <begin position="279"/>
        <end position="299"/>
    </location>
</feature>
<feature type="transmembrane region" description="Helical" evidence="2">
    <location>
        <begin position="351"/>
        <end position="373"/>
    </location>
</feature>
<name>A0ABW7VRE6_9NOCA</name>
<keyword evidence="2" id="KW-1133">Transmembrane helix</keyword>
<feature type="transmembrane region" description="Helical" evidence="2">
    <location>
        <begin position="464"/>
        <end position="487"/>
    </location>
</feature>
<feature type="transmembrane region" description="Helical" evidence="2">
    <location>
        <begin position="180"/>
        <end position="202"/>
    </location>
</feature>
<feature type="transmembrane region" description="Helical" evidence="2">
    <location>
        <begin position="6"/>
        <end position="22"/>
    </location>
</feature>
<keyword evidence="4" id="KW-1185">Reference proteome</keyword>
<evidence type="ECO:0000256" key="2">
    <source>
        <dbReference type="SAM" id="Phobius"/>
    </source>
</evidence>
<organism evidence="3 4">
    <name type="scientific">Nocardia testacea</name>
    <dbReference type="NCBI Taxonomy" id="248551"/>
    <lineage>
        <taxon>Bacteria</taxon>
        <taxon>Bacillati</taxon>
        <taxon>Actinomycetota</taxon>
        <taxon>Actinomycetes</taxon>
        <taxon>Mycobacteriales</taxon>
        <taxon>Nocardiaceae</taxon>
        <taxon>Nocardia</taxon>
    </lineage>
</organism>
<evidence type="ECO:0000313" key="4">
    <source>
        <dbReference type="Proteomes" id="UP001611494"/>
    </source>
</evidence>
<keyword evidence="2" id="KW-0472">Membrane</keyword>
<feature type="region of interest" description="Disordered" evidence="1">
    <location>
        <begin position="213"/>
        <end position="270"/>
    </location>
</feature>
<reference evidence="3 4" key="1">
    <citation type="submission" date="2024-10" db="EMBL/GenBank/DDBJ databases">
        <title>The Natural Products Discovery Center: Release of the First 8490 Sequenced Strains for Exploring Actinobacteria Biosynthetic Diversity.</title>
        <authorList>
            <person name="Kalkreuter E."/>
            <person name="Kautsar S.A."/>
            <person name="Yang D."/>
            <person name="Bader C.D."/>
            <person name="Teijaro C.N."/>
            <person name="Fluegel L."/>
            <person name="Davis C.M."/>
            <person name="Simpson J.R."/>
            <person name="Lauterbach L."/>
            <person name="Steele A.D."/>
            <person name="Gui C."/>
            <person name="Meng S."/>
            <person name="Li G."/>
            <person name="Viehrig K."/>
            <person name="Ye F."/>
            <person name="Su P."/>
            <person name="Kiefer A.F."/>
            <person name="Nichols A."/>
            <person name="Cepeda A.J."/>
            <person name="Yan W."/>
            <person name="Fan B."/>
            <person name="Jiang Y."/>
            <person name="Adhikari A."/>
            <person name="Zheng C.-J."/>
            <person name="Schuster L."/>
            <person name="Cowan T.M."/>
            <person name="Smanski M.J."/>
            <person name="Chevrette M.G."/>
            <person name="De Carvalho L.P.S."/>
            <person name="Shen B."/>
        </authorList>
    </citation>
    <scope>NUCLEOTIDE SEQUENCE [LARGE SCALE GENOMIC DNA]</scope>
    <source>
        <strain evidence="3 4">NPDC019377</strain>
    </source>
</reference>
<dbReference type="InterPro" id="IPR003474">
    <property type="entry name" value="Glcn_transporter"/>
</dbReference>
<dbReference type="PANTHER" id="PTHR30354:SF11">
    <property type="entry name" value="PERMEASE"/>
    <property type="match status" value="1"/>
</dbReference>
<dbReference type="Pfam" id="PF02447">
    <property type="entry name" value="GntP_permease"/>
    <property type="match status" value="2"/>
</dbReference>
<dbReference type="RefSeq" id="WP_039824842.1">
    <property type="nucleotide sequence ID" value="NZ_JBIRYL010000001.1"/>
</dbReference>
<evidence type="ECO:0000313" key="3">
    <source>
        <dbReference type="EMBL" id="MFI2228575.1"/>
    </source>
</evidence>
<keyword evidence="2" id="KW-0812">Transmembrane</keyword>
<dbReference type="PANTHER" id="PTHR30354">
    <property type="entry name" value="GNT FAMILY GLUCONATE TRANSPORTER"/>
    <property type="match status" value="1"/>
</dbReference>
<feature type="transmembrane region" description="Helical" evidence="2">
    <location>
        <begin position="145"/>
        <end position="174"/>
    </location>
</feature>
<feature type="transmembrane region" description="Helical" evidence="2">
    <location>
        <begin position="29"/>
        <end position="46"/>
    </location>
</feature>
<feature type="transmembrane region" description="Helical" evidence="2">
    <location>
        <begin position="429"/>
        <end position="452"/>
    </location>
</feature>
<accession>A0ABW7VRE6</accession>
<protein>
    <submittedName>
        <fullName evidence="3">GntP family permease</fullName>
    </submittedName>
</protein>
<gene>
    <name evidence="3" type="ORF">ACH49Z_01820</name>
</gene>
<comment type="caution">
    <text evidence="3">The sequence shown here is derived from an EMBL/GenBank/DDBJ whole genome shotgun (WGS) entry which is preliminary data.</text>
</comment>
<feature type="transmembrane region" description="Helical" evidence="2">
    <location>
        <begin position="311"/>
        <end position="330"/>
    </location>
</feature>